<keyword evidence="6" id="KW-0004">4Fe-4S</keyword>
<dbReference type="SUPFAM" id="SSF55781">
    <property type="entry name" value="GAF domain-like"/>
    <property type="match status" value="2"/>
</dbReference>
<evidence type="ECO:0000256" key="13">
    <source>
        <dbReference type="ARBA" id="ARBA00023004"/>
    </source>
</evidence>
<keyword evidence="10" id="KW-0547">Nucleotide-binding</keyword>
<dbReference type="InterPro" id="IPR011712">
    <property type="entry name" value="Sig_transdc_His_kin_sub3_dim/P"/>
</dbReference>
<dbReference type="PANTHER" id="PTHR24421:SF40">
    <property type="entry name" value="SENSOR HISTIDINE KINASE YHCY"/>
    <property type="match status" value="1"/>
</dbReference>
<evidence type="ECO:0000256" key="12">
    <source>
        <dbReference type="ARBA" id="ARBA00022840"/>
    </source>
</evidence>
<keyword evidence="11" id="KW-0418">Kinase</keyword>
<dbReference type="PROSITE" id="PS50109">
    <property type="entry name" value="HIS_KIN"/>
    <property type="match status" value="1"/>
</dbReference>
<comment type="caution">
    <text evidence="19">The sequence shown here is derived from an EMBL/GenBank/DDBJ whole genome shotgun (WGS) entry which is preliminary data.</text>
</comment>
<evidence type="ECO:0000256" key="10">
    <source>
        <dbReference type="ARBA" id="ARBA00022741"/>
    </source>
</evidence>
<evidence type="ECO:0000256" key="2">
    <source>
        <dbReference type="ARBA" id="ARBA00001966"/>
    </source>
</evidence>
<name>A0ABV6DHX7_9BACL</name>
<protein>
    <recommendedName>
        <fullName evidence="5">Oxygen sensor histidine kinase NreB</fullName>
        <ecNumber evidence="4">2.7.13.3</ecNumber>
    </recommendedName>
    <alternativeName>
        <fullName evidence="17">Nitrogen regulation protein B</fullName>
    </alternativeName>
</protein>
<evidence type="ECO:0000256" key="3">
    <source>
        <dbReference type="ARBA" id="ARBA00004496"/>
    </source>
</evidence>
<dbReference type="RefSeq" id="WP_377469346.1">
    <property type="nucleotide sequence ID" value="NZ_JBHLWN010000027.1"/>
</dbReference>
<dbReference type="SUPFAM" id="SSF55874">
    <property type="entry name" value="ATPase domain of HSP90 chaperone/DNA topoisomerase II/histidine kinase"/>
    <property type="match status" value="1"/>
</dbReference>
<evidence type="ECO:0000256" key="17">
    <source>
        <dbReference type="ARBA" id="ARBA00030800"/>
    </source>
</evidence>
<evidence type="ECO:0000256" key="5">
    <source>
        <dbReference type="ARBA" id="ARBA00017322"/>
    </source>
</evidence>
<dbReference type="InterPro" id="IPR029016">
    <property type="entry name" value="GAF-like_dom_sf"/>
</dbReference>
<dbReference type="SMART" id="SM00387">
    <property type="entry name" value="HATPase_c"/>
    <property type="match status" value="1"/>
</dbReference>
<dbReference type="Gene3D" id="3.30.450.40">
    <property type="match status" value="2"/>
</dbReference>
<evidence type="ECO:0000256" key="7">
    <source>
        <dbReference type="ARBA" id="ARBA00022490"/>
    </source>
</evidence>
<evidence type="ECO:0000256" key="4">
    <source>
        <dbReference type="ARBA" id="ARBA00012438"/>
    </source>
</evidence>
<comment type="cofactor">
    <cofactor evidence="2">
        <name>[4Fe-4S] cluster</name>
        <dbReference type="ChEBI" id="CHEBI:49883"/>
    </cofactor>
</comment>
<dbReference type="EMBL" id="JBHLWN010000027">
    <property type="protein sequence ID" value="MFC0212227.1"/>
    <property type="molecule type" value="Genomic_DNA"/>
</dbReference>
<comment type="catalytic activity">
    <reaction evidence="1">
        <text>ATP + protein L-histidine = ADP + protein N-phospho-L-histidine.</text>
        <dbReference type="EC" id="2.7.13.3"/>
    </reaction>
</comment>
<evidence type="ECO:0000259" key="18">
    <source>
        <dbReference type="PROSITE" id="PS50109"/>
    </source>
</evidence>
<evidence type="ECO:0000256" key="1">
    <source>
        <dbReference type="ARBA" id="ARBA00000085"/>
    </source>
</evidence>
<keyword evidence="12" id="KW-0067">ATP-binding</keyword>
<evidence type="ECO:0000313" key="20">
    <source>
        <dbReference type="Proteomes" id="UP001589776"/>
    </source>
</evidence>
<keyword evidence="15" id="KW-0411">Iron-sulfur</keyword>
<dbReference type="PANTHER" id="PTHR24421">
    <property type="entry name" value="NITRATE/NITRITE SENSOR PROTEIN NARX-RELATED"/>
    <property type="match status" value="1"/>
</dbReference>
<evidence type="ECO:0000256" key="14">
    <source>
        <dbReference type="ARBA" id="ARBA00023012"/>
    </source>
</evidence>
<dbReference type="InterPro" id="IPR005467">
    <property type="entry name" value="His_kinase_dom"/>
</dbReference>
<dbReference type="Gene3D" id="3.30.565.10">
    <property type="entry name" value="Histidine kinase-like ATPase, C-terminal domain"/>
    <property type="match status" value="1"/>
</dbReference>
<evidence type="ECO:0000256" key="9">
    <source>
        <dbReference type="ARBA" id="ARBA00022723"/>
    </source>
</evidence>
<dbReference type="CDD" id="cd16917">
    <property type="entry name" value="HATPase_UhpB-NarQ-NarX-like"/>
    <property type="match status" value="1"/>
</dbReference>
<dbReference type="SMART" id="SM00065">
    <property type="entry name" value="GAF"/>
    <property type="match status" value="2"/>
</dbReference>
<evidence type="ECO:0000256" key="15">
    <source>
        <dbReference type="ARBA" id="ARBA00023014"/>
    </source>
</evidence>
<dbReference type="Gene3D" id="1.20.5.1930">
    <property type="match status" value="1"/>
</dbReference>
<dbReference type="PRINTS" id="PR00344">
    <property type="entry name" value="BCTRLSENSOR"/>
</dbReference>
<dbReference type="InterPro" id="IPR036890">
    <property type="entry name" value="HATPase_C_sf"/>
</dbReference>
<evidence type="ECO:0000256" key="8">
    <source>
        <dbReference type="ARBA" id="ARBA00022679"/>
    </source>
</evidence>
<evidence type="ECO:0000256" key="16">
    <source>
        <dbReference type="ARBA" id="ARBA00024827"/>
    </source>
</evidence>
<keyword evidence="7" id="KW-0963">Cytoplasm</keyword>
<proteinExistence type="predicted"/>
<keyword evidence="13" id="KW-0408">Iron</keyword>
<dbReference type="InterPro" id="IPR003018">
    <property type="entry name" value="GAF"/>
</dbReference>
<dbReference type="InterPro" id="IPR003594">
    <property type="entry name" value="HATPase_dom"/>
</dbReference>
<keyword evidence="9" id="KW-0479">Metal-binding</keyword>
<reference evidence="19 20" key="1">
    <citation type="submission" date="2024-09" db="EMBL/GenBank/DDBJ databases">
        <authorList>
            <person name="Sun Q."/>
            <person name="Mori K."/>
        </authorList>
    </citation>
    <scope>NUCLEOTIDE SEQUENCE [LARGE SCALE GENOMIC DNA]</scope>
    <source>
        <strain evidence="19 20">CCM 7759</strain>
    </source>
</reference>
<dbReference type="Pfam" id="PF07730">
    <property type="entry name" value="HisKA_3"/>
    <property type="match status" value="1"/>
</dbReference>
<keyword evidence="20" id="KW-1185">Reference proteome</keyword>
<accession>A0ABV6DHX7</accession>
<evidence type="ECO:0000256" key="11">
    <source>
        <dbReference type="ARBA" id="ARBA00022777"/>
    </source>
</evidence>
<organism evidence="19 20">
    <name type="scientific">Paenibacillus chartarius</name>
    <dbReference type="NCBI Taxonomy" id="747481"/>
    <lineage>
        <taxon>Bacteria</taxon>
        <taxon>Bacillati</taxon>
        <taxon>Bacillota</taxon>
        <taxon>Bacilli</taxon>
        <taxon>Bacillales</taxon>
        <taxon>Paenibacillaceae</taxon>
        <taxon>Paenibacillus</taxon>
    </lineage>
</organism>
<feature type="domain" description="Histidine kinase" evidence="18">
    <location>
        <begin position="326"/>
        <end position="518"/>
    </location>
</feature>
<dbReference type="Pfam" id="PF02518">
    <property type="entry name" value="HATPase_c"/>
    <property type="match status" value="1"/>
</dbReference>
<comment type="subcellular location">
    <subcellularLocation>
        <location evidence="3">Cytoplasm</location>
    </subcellularLocation>
</comment>
<dbReference type="Proteomes" id="UP001589776">
    <property type="component" value="Unassembled WGS sequence"/>
</dbReference>
<dbReference type="InterPro" id="IPR050482">
    <property type="entry name" value="Sensor_HK_TwoCompSys"/>
</dbReference>
<keyword evidence="8" id="KW-0808">Transferase</keyword>
<comment type="function">
    <text evidence="16">Member of the two-component regulatory system NreB/NreC involved in the control of dissimilatory nitrate/nitrite reduction in response to oxygen. NreB functions as a direct oxygen sensor histidine kinase which is autophosphorylated, in the absence of oxygen, probably at the conserved histidine residue, and transfers its phosphate group probably to a conserved aspartate residue of NreC. NreB/NreC activates the expression of the nitrate (narGHJI) and nitrite (nir) reductase operons, as well as the putative nitrate transporter gene narT.</text>
</comment>
<evidence type="ECO:0000313" key="19">
    <source>
        <dbReference type="EMBL" id="MFC0212227.1"/>
    </source>
</evidence>
<gene>
    <name evidence="19" type="ORF">ACFFK0_07105</name>
</gene>
<dbReference type="Pfam" id="PF13185">
    <property type="entry name" value="GAF_2"/>
    <property type="match status" value="2"/>
</dbReference>
<keyword evidence="14" id="KW-0902">Two-component regulatory system</keyword>
<dbReference type="InterPro" id="IPR004358">
    <property type="entry name" value="Sig_transdc_His_kin-like_C"/>
</dbReference>
<sequence>MMEHGPAQGHELLREIAETINGAYEMEPMLDSVLQALLKLTELEAGWIFLTKPGVKGYRCAADAQLPPALEHDGKRPMREGCCWCLDRFQDGRLHHAVNILNCKRLEDAVRFRWGDTRGISHHASIPLRSGEELFGILNVASPGKTHFTAEELALLQSIAYQIGTAAHRIRLYRMERKRAELFARLGQAARQIGTLQESRELDAGIVRSVREHLSWPFLLLLRKESLEIAGVLQAALSENRTQLWREGCAVLERSGEQWRSGAAVPVVLHGKPLGVLAAGSPDSEELDAIDAEVLEALAAHVALVYDSVRLNEKSRELARWEERNRIARDLHDSVSQMLFSLSLHAKGLAHALPDAPEQAKEALAQVQRLSQAATGEMRAMIRQLRPTGLEEGLLTGLKRYGEQIGLRVAFRAEELRGLPERLEDVLWRIGQEALNNVRKHAGTNAAEIELSYTEWEVCMTVTDSGGGLPPAGSGDMPGPASGLGMTTMRERAEAVGGTLSVKSGAEFGTQVTVRLPL</sequence>
<evidence type="ECO:0000256" key="6">
    <source>
        <dbReference type="ARBA" id="ARBA00022485"/>
    </source>
</evidence>
<dbReference type="EC" id="2.7.13.3" evidence="4"/>